<organism evidence="9 10">
    <name type="scientific">Monosporascus ibericus</name>
    <dbReference type="NCBI Taxonomy" id="155417"/>
    <lineage>
        <taxon>Eukaryota</taxon>
        <taxon>Fungi</taxon>
        <taxon>Dikarya</taxon>
        <taxon>Ascomycota</taxon>
        <taxon>Pezizomycotina</taxon>
        <taxon>Sordariomycetes</taxon>
        <taxon>Xylariomycetidae</taxon>
        <taxon>Xylariales</taxon>
        <taxon>Xylariales incertae sedis</taxon>
        <taxon>Monosporascus</taxon>
    </lineage>
</organism>
<feature type="transmembrane region" description="Helical" evidence="7">
    <location>
        <begin position="130"/>
        <end position="151"/>
    </location>
</feature>
<evidence type="ECO:0000313" key="10">
    <source>
        <dbReference type="Proteomes" id="UP000293360"/>
    </source>
</evidence>
<reference evidence="9 10" key="1">
    <citation type="submission" date="2018-06" db="EMBL/GenBank/DDBJ databases">
        <title>Complete Genomes of Monosporascus.</title>
        <authorList>
            <person name="Robinson A.J."/>
            <person name="Natvig D.O."/>
        </authorList>
    </citation>
    <scope>NUCLEOTIDE SEQUENCE [LARGE SCALE GENOMIC DNA]</scope>
    <source>
        <strain evidence="9 10">CBS 110550</strain>
    </source>
</reference>
<feature type="transmembrane region" description="Helical" evidence="7">
    <location>
        <begin position="95"/>
        <end position="118"/>
    </location>
</feature>
<name>A0A4Q4TT20_9PEZI</name>
<accession>A0A4Q4TT20</accession>
<dbReference type="PANTHER" id="PTHR33048">
    <property type="entry name" value="PTH11-LIKE INTEGRAL MEMBRANE PROTEIN (AFU_ORTHOLOGUE AFUA_5G11245)"/>
    <property type="match status" value="1"/>
</dbReference>
<evidence type="ECO:0000256" key="3">
    <source>
        <dbReference type="ARBA" id="ARBA00022989"/>
    </source>
</evidence>
<evidence type="ECO:0000256" key="1">
    <source>
        <dbReference type="ARBA" id="ARBA00004141"/>
    </source>
</evidence>
<feature type="transmembrane region" description="Helical" evidence="7">
    <location>
        <begin position="20"/>
        <end position="41"/>
    </location>
</feature>
<proteinExistence type="inferred from homology"/>
<dbReference type="Proteomes" id="UP000293360">
    <property type="component" value="Unassembled WGS sequence"/>
</dbReference>
<evidence type="ECO:0000256" key="6">
    <source>
        <dbReference type="SAM" id="MobiDB-lite"/>
    </source>
</evidence>
<keyword evidence="4 7" id="KW-0472">Membrane</keyword>
<evidence type="ECO:0000256" key="5">
    <source>
        <dbReference type="ARBA" id="ARBA00038359"/>
    </source>
</evidence>
<dbReference type="AlphaFoldDB" id="A0A4Q4TT20"/>
<dbReference type="InterPro" id="IPR052337">
    <property type="entry name" value="SAT4-like"/>
</dbReference>
<dbReference type="OrthoDB" id="5331848at2759"/>
<evidence type="ECO:0000313" key="9">
    <source>
        <dbReference type="EMBL" id="RYP09614.1"/>
    </source>
</evidence>
<protein>
    <recommendedName>
        <fullName evidence="8">Rhodopsin domain-containing protein</fullName>
    </recommendedName>
</protein>
<dbReference type="GO" id="GO:0016020">
    <property type="term" value="C:membrane"/>
    <property type="evidence" value="ECO:0007669"/>
    <property type="project" value="UniProtKB-SubCell"/>
</dbReference>
<dbReference type="STRING" id="155417.A0A4Q4TT20"/>
<dbReference type="EMBL" id="QJNU01000032">
    <property type="protein sequence ID" value="RYP09614.1"/>
    <property type="molecule type" value="Genomic_DNA"/>
</dbReference>
<comment type="similarity">
    <text evidence="5">Belongs to the SAT4 family.</text>
</comment>
<comment type="subcellular location">
    <subcellularLocation>
        <location evidence="1">Membrane</location>
        <topology evidence="1">Multi-pass membrane protein</topology>
    </subcellularLocation>
</comment>
<feature type="domain" description="Rhodopsin" evidence="8">
    <location>
        <begin position="37"/>
        <end position="175"/>
    </location>
</feature>
<feature type="transmembrane region" description="Helical" evidence="7">
    <location>
        <begin position="195"/>
        <end position="214"/>
    </location>
</feature>
<dbReference type="InterPro" id="IPR049326">
    <property type="entry name" value="Rhodopsin_dom_fungi"/>
</dbReference>
<keyword evidence="10" id="KW-1185">Reference proteome</keyword>
<evidence type="ECO:0000256" key="7">
    <source>
        <dbReference type="SAM" id="Phobius"/>
    </source>
</evidence>
<keyword evidence="3 7" id="KW-1133">Transmembrane helix</keyword>
<gene>
    <name evidence="9" type="ORF">DL764_001156</name>
</gene>
<evidence type="ECO:0000259" key="8">
    <source>
        <dbReference type="Pfam" id="PF20684"/>
    </source>
</evidence>
<dbReference type="PANTHER" id="PTHR33048:SF96">
    <property type="entry name" value="INTEGRAL MEMBRANE PROTEIN"/>
    <property type="match status" value="1"/>
</dbReference>
<keyword evidence="2 7" id="KW-0812">Transmembrane</keyword>
<comment type="caution">
    <text evidence="9">The sequence shown here is derived from an EMBL/GenBank/DDBJ whole genome shotgun (WGS) entry which is preliminary data.</text>
</comment>
<feature type="region of interest" description="Disordered" evidence="6">
    <location>
        <begin position="289"/>
        <end position="318"/>
    </location>
</feature>
<evidence type="ECO:0000256" key="2">
    <source>
        <dbReference type="ARBA" id="ARBA00022692"/>
    </source>
</evidence>
<feature type="region of interest" description="Disordered" evidence="6">
    <location>
        <begin position="265"/>
        <end position="284"/>
    </location>
</feature>
<evidence type="ECO:0000256" key="4">
    <source>
        <dbReference type="ARBA" id="ARBA00023136"/>
    </source>
</evidence>
<sequence>MATLTSPDPLPPDVNIGPTLVALSSVLIFLVLLTGSLRLYVRFVQHNAGWDDYLMAVVVPIAVMRFIVQCVQLRYGNGRHRLYIPLDDYVTNNMLGWYAQHMLFLGMCVLKCSIMFLLLRIKNTPTLRWLLGGAMVVLVITSLGCSVILLSECKPISAYWTGEGECWDVRIRFYWIYVTIYVFARVAIWSNLELFLGIIAANLALTRHIYSYFFSRQDLQSNKSTSYCVGSGRIASSHRSNAKYGFFASRLRGDRTENSTTFVATGRRRDSTQSGDSDIPLEPVIQKTTEFWVSEDSPQRDSRANGSRETISPAVSPA</sequence>
<feature type="transmembrane region" description="Helical" evidence="7">
    <location>
        <begin position="171"/>
        <end position="188"/>
    </location>
</feature>
<dbReference type="Pfam" id="PF20684">
    <property type="entry name" value="Fung_rhodopsin"/>
    <property type="match status" value="1"/>
</dbReference>